<dbReference type="AlphaFoldDB" id="A0AA37TYC3"/>
<feature type="modified residue" description="4-aspartylphosphate" evidence="6">
    <location>
        <position position="49"/>
    </location>
</feature>
<evidence type="ECO:0000256" key="3">
    <source>
        <dbReference type="ARBA" id="ARBA00023015"/>
    </source>
</evidence>
<feature type="domain" description="HTH luxR-type" evidence="7">
    <location>
        <begin position="134"/>
        <end position="199"/>
    </location>
</feature>
<dbReference type="InterPro" id="IPR001789">
    <property type="entry name" value="Sig_transdc_resp-reg_receiver"/>
</dbReference>
<dbReference type="SUPFAM" id="SSF52172">
    <property type="entry name" value="CheY-like"/>
    <property type="match status" value="1"/>
</dbReference>
<dbReference type="CDD" id="cd06170">
    <property type="entry name" value="LuxR_C_like"/>
    <property type="match status" value="1"/>
</dbReference>
<comment type="caution">
    <text evidence="9">The sequence shown here is derived from an EMBL/GenBank/DDBJ whole genome shotgun (WGS) entry which is preliminary data.</text>
</comment>
<sequence>MVDDHDIVRVGVRRILEDEPSIDVIGECSSGEQAIAWATANDADVVLMDLNMPGIGGIEATAKIVERNPEQRVIVLTALHGPEVKQLTDRVGAYGLLSKNLPAEQMIQAIHKVACGQRLGGEEKSEQPVFNLEKRRRFSTLSKRELQIVLLMTTGLDSLAIAECLQVSRKTINSFRYRIHSKLEASSDEEVVALAIKQGLVEGTPPVTH</sequence>
<reference evidence="9 10" key="1">
    <citation type="journal article" date="2014" name="Int. J. Syst. Evol. Microbiol.">
        <title>Complete genome sequence of Corynebacterium casei LMG S-19264T (=DSM 44701T), isolated from a smear-ripened cheese.</title>
        <authorList>
            <consortium name="US DOE Joint Genome Institute (JGI-PGF)"/>
            <person name="Walter F."/>
            <person name="Albersmeier A."/>
            <person name="Kalinowski J."/>
            <person name="Ruckert C."/>
        </authorList>
    </citation>
    <scope>NUCLEOTIDE SEQUENCE [LARGE SCALE GENOMIC DNA]</scope>
    <source>
        <strain evidence="9 10">NBRC 112785</strain>
    </source>
</reference>
<dbReference type="SMART" id="SM00448">
    <property type="entry name" value="REC"/>
    <property type="match status" value="1"/>
</dbReference>
<keyword evidence="4 9" id="KW-0238">DNA-binding</keyword>
<evidence type="ECO:0000259" key="7">
    <source>
        <dbReference type="PROSITE" id="PS50043"/>
    </source>
</evidence>
<dbReference type="PROSITE" id="PS50110">
    <property type="entry name" value="RESPONSE_REGULATORY"/>
    <property type="match status" value="1"/>
</dbReference>
<dbReference type="InterPro" id="IPR039420">
    <property type="entry name" value="WalR-like"/>
</dbReference>
<dbReference type="PROSITE" id="PS00622">
    <property type="entry name" value="HTH_LUXR_1"/>
    <property type="match status" value="1"/>
</dbReference>
<dbReference type="SMART" id="SM00421">
    <property type="entry name" value="HTH_LUXR"/>
    <property type="match status" value="1"/>
</dbReference>
<evidence type="ECO:0000259" key="8">
    <source>
        <dbReference type="PROSITE" id="PS50110"/>
    </source>
</evidence>
<dbReference type="GO" id="GO:0006355">
    <property type="term" value="P:regulation of DNA-templated transcription"/>
    <property type="evidence" value="ECO:0007669"/>
    <property type="project" value="InterPro"/>
</dbReference>
<dbReference type="PROSITE" id="PS50043">
    <property type="entry name" value="HTH_LUXR_2"/>
    <property type="match status" value="1"/>
</dbReference>
<dbReference type="InterPro" id="IPR011006">
    <property type="entry name" value="CheY-like_superfamily"/>
</dbReference>
<keyword evidence="1 6" id="KW-0597">Phosphoprotein</keyword>
<dbReference type="PANTHER" id="PTHR43214">
    <property type="entry name" value="TWO-COMPONENT RESPONSE REGULATOR"/>
    <property type="match status" value="1"/>
</dbReference>
<evidence type="ECO:0000256" key="2">
    <source>
        <dbReference type="ARBA" id="ARBA00023012"/>
    </source>
</evidence>
<dbReference type="PANTHER" id="PTHR43214:SF3">
    <property type="entry name" value="RESPONSE REGULATOR UVRY"/>
    <property type="match status" value="1"/>
</dbReference>
<dbReference type="InterPro" id="IPR058245">
    <property type="entry name" value="NreC/VraR/RcsB-like_REC"/>
</dbReference>
<keyword evidence="10" id="KW-1185">Reference proteome</keyword>
<dbReference type="PRINTS" id="PR00038">
    <property type="entry name" value="HTHLUXR"/>
</dbReference>
<dbReference type="GO" id="GO:0003677">
    <property type="term" value="F:DNA binding"/>
    <property type="evidence" value="ECO:0007669"/>
    <property type="project" value="UniProtKB-KW"/>
</dbReference>
<dbReference type="GO" id="GO:0000160">
    <property type="term" value="P:phosphorelay signal transduction system"/>
    <property type="evidence" value="ECO:0007669"/>
    <property type="project" value="UniProtKB-KW"/>
</dbReference>
<evidence type="ECO:0000313" key="10">
    <source>
        <dbReference type="Proteomes" id="UP001157439"/>
    </source>
</evidence>
<keyword evidence="5" id="KW-0804">Transcription</keyword>
<dbReference type="Proteomes" id="UP001157439">
    <property type="component" value="Unassembled WGS sequence"/>
</dbReference>
<accession>A0AA37TYC3</accession>
<evidence type="ECO:0000256" key="6">
    <source>
        <dbReference type="PROSITE-ProRule" id="PRU00169"/>
    </source>
</evidence>
<organism evidence="9 10">
    <name type="scientific">Paraferrimonas haliotis</name>
    <dbReference type="NCBI Taxonomy" id="2013866"/>
    <lineage>
        <taxon>Bacteria</taxon>
        <taxon>Pseudomonadati</taxon>
        <taxon>Pseudomonadota</taxon>
        <taxon>Gammaproteobacteria</taxon>
        <taxon>Alteromonadales</taxon>
        <taxon>Ferrimonadaceae</taxon>
        <taxon>Paraferrimonas</taxon>
    </lineage>
</organism>
<dbReference type="Pfam" id="PF00196">
    <property type="entry name" value="GerE"/>
    <property type="match status" value="1"/>
</dbReference>
<dbReference type="EMBL" id="BSPO01000003">
    <property type="protein sequence ID" value="GLS84535.1"/>
    <property type="molecule type" value="Genomic_DNA"/>
</dbReference>
<dbReference type="SUPFAM" id="SSF46894">
    <property type="entry name" value="C-terminal effector domain of the bipartite response regulators"/>
    <property type="match status" value="1"/>
</dbReference>
<evidence type="ECO:0000256" key="4">
    <source>
        <dbReference type="ARBA" id="ARBA00023125"/>
    </source>
</evidence>
<dbReference type="InterPro" id="IPR016032">
    <property type="entry name" value="Sig_transdc_resp-reg_C-effctor"/>
</dbReference>
<evidence type="ECO:0000256" key="1">
    <source>
        <dbReference type="ARBA" id="ARBA00022553"/>
    </source>
</evidence>
<keyword evidence="2" id="KW-0902">Two-component regulatory system</keyword>
<evidence type="ECO:0000313" key="9">
    <source>
        <dbReference type="EMBL" id="GLS84535.1"/>
    </source>
</evidence>
<keyword evidence="3" id="KW-0805">Transcription regulation</keyword>
<gene>
    <name evidence="9" type="primary">gacA</name>
    <name evidence="9" type="ORF">GCM10007894_25120</name>
</gene>
<feature type="domain" description="Response regulatory" evidence="8">
    <location>
        <begin position="1"/>
        <end position="114"/>
    </location>
</feature>
<protein>
    <submittedName>
        <fullName evidence="9">DNA-binding response regulator</fullName>
    </submittedName>
</protein>
<name>A0AA37TYC3_9GAMM</name>
<dbReference type="Pfam" id="PF00072">
    <property type="entry name" value="Response_reg"/>
    <property type="match status" value="1"/>
</dbReference>
<evidence type="ECO:0000256" key="5">
    <source>
        <dbReference type="ARBA" id="ARBA00023163"/>
    </source>
</evidence>
<dbReference type="InterPro" id="IPR000792">
    <property type="entry name" value="Tscrpt_reg_LuxR_C"/>
</dbReference>
<dbReference type="Gene3D" id="3.40.50.2300">
    <property type="match status" value="1"/>
</dbReference>
<proteinExistence type="predicted"/>
<dbReference type="CDD" id="cd17535">
    <property type="entry name" value="REC_NarL-like"/>
    <property type="match status" value="1"/>
</dbReference>